<protein>
    <submittedName>
        <fullName evidence="1">Uncharacterized protein</fullName>
    </submittedName>
</protein>
<evidence type="ECO:0000313" key="3">
    <source>
        <dbReference type="Proteomes" id="UP001152797"/>
    </source>
</evidence>
<dbReference type="AlphaFoldDB" id="A0A9P1M4T4"/>
<dbReference type="EMBL" id="CAMXCT010006745">
    <property type="protein sequence ID" value="CAI4019374.1"/>
    <property type="molecule type" value="Genomic_DNA"/>
</dbReference>
<proteinExistence type="predicted"/>
<sequence>MAQGRSLGEELLDLHNSLQRLQPALSKAFIYMFFKQGLPIGSKLRFHRKFHADPELEAVGNGISTYALQIILPTACHEYHPAADTCGAYWEALVKVVKDGDELLRMLLSDKDDILKELWQKLHRFGHENCCCLLSFYVCLAWLVLPNLRSSDAVNLCFSQARPVFGPYVPAAAAPAPAATTRAEPDEEPECEDLAALADHMEPPPLEVEAPRWIFQPASPCFETSPPVAFPLSNRTPSCLSIVDSDDPEYLYA</sequence>
<accession>A0A9P1M4T4</accession>
<evidence type="ECO:0000313" key="2">
    <source>
        <dbReference type="EMBL" id="CAL1172749.1"/>
    </source>
</evidence>
<comment type="caution">
    <text evidence="1">The sequence shown here is derived from an EMBL/GenBank/DDBJ whole genome shotgun (WGS) entry which is preliminary data.</text>
</comment>
<dbReference type="EMBL" id="CAMXCT030006745">
    <property type="protein sequence ID" value="CAL4806686.1"/>
    <property type="molecule type" value="Genomic_DNA"/>
</dbReference>
<gene>
    <name evidence="1" type="ORF">C1SCF055_LOCUS43876</name>
</gene>
<organism evidence="1">
    <name type="scientific">Cladocopium goreaui</name>
    <dbReference type="NCBI Taxonomy" id="2562237"/>
    <lineage>
        <taxon>Eukaryota</taxon>
        <taxon>Sar</taxon>
        <taxon>Alveolata</taxon>
        <taxon>Dinophyceae</taxon>
        <taxon>Suessiales</taxon>
        <taxon>Symbiodiniaceae</taxon>
        <taxon>Cladocopium</taxon>
    </lineage>
</organism>
<evidence type="ECO:0000313" key="1">
    <source>
        <dbReference type="EMBL" id="CAI4019374.1"/>
    </source>
</evidence>
<dbReference type="EMBL" id="CAMXCT020006745">
    <property type="protein sequence ID" value="CAL1172749.1"/>
    <property type="molecule type" value="Genomic_DNA"/>
</dbReference>
<reference evidence="2" key="2">
    <citation type="submission" date="2024-04" db="EMBL/GenBank/DDBJ databases">
        <authorList>
            <person name="Chen Y."/>
            <person name="Shah S."/>
            <person name="Dougan E. K."/>
            <person name="Thang M."/>
            <person name="Chan C."/>
        </authorList>
    </citation>
    <scope>NUCLEOTIDE SEQUENCE [LARGE SCALE GENOMIC DNA]</scope>
</reference>
<reference evidence="1" key="1">
    <citation type="submission" date="2022-10" db="EMBL/GenBank/DDBJ databases">
        <authorList>
            <person name="Chen Y."/>
            <person name="Dougan E. K."/>
            <person name="Chan C."/>
            <person name="Rhodes N."/>
            <person name="Thang M."/>
        </authorList>
    </citation>
    <scope>NUCLEOTIDE SEQUENCE</scope>
</reference>
<dbReference type="Proteomes" id="UP001152797">
    <property type="component" value="Unassembled WGS sequence"/>
</dbReference>
<keyword evidence="3" id="KW-1185">Reference proteome</keyword>
<name>A0A9P1M4T4_9DINO</name>